<feature type="domain" description="N-acetyltransferase" evidence="2">
    <location>
        <begin position="1"/>
        <end position="149"/>
    </location>
</feature>
<protein>
    <submittedName>
        <fullName evidence="3">GNAT family N-acetyltransferase</fullName>
    </submittedName>
</protein>
<evidence type="ECO:0000256" key="1">
    <source>
        <dbReference type="ARBA" id="ARBA00022679"/>
    </source>
</evidence>
<dbReference type="InterPro" id="IPR050769">
    <property type="entry name" value="NAT_camello-type"/>
</dbReference>
<dbReference type="RefSeq" id="WP_264433968.1">
    <property type="nucleotide sequence ID" value="NZ_CP081495.1"/>
</dbReference>
<organism evidence="3 4">
    <name type="scientific">Flavobacterium agricola</name>
    <dbReference type="NCBI Taxonomy" id="2870839"/>
    <lineage>
        <taxon>Bacteria</taxon>
        <taxon>Pseudomonadati</taxon>
        <taxon>Bacteroidota</taxon>
        <taxon>Flavobacteriia</taxon>
        <taxon>Flavobacteriales</taxon>
        <taxon>Flavobacteriaceae</taxon>
        <taxon>Flavobacterium</taxon>
    </lineage>
</organism>
<evidence type="ECO:0000313" key="3">
    <source>
        <dbReference type="EMBL" id="UYW01496.1"/>
    </source>
</evidence>
<proteinExistence type="predicted"/>
<sequence length="149" mass="17192">MKIAQVNSETVDWDLLILADPSEEVIASYIDNCIIFQLYEETFPVAVVALLKLNDTEIEIKNIAVDEEYQNQGLGTDLIHFCAKQAKQNGYKKLWIGTGNSSLSQLLLYQKLGFRMSYIKENFFVEHYDEKIVENKIPCLDMVMLYKNL</sequence>
<dbReference type="Proteomes" id="UP001163328">
    <property type="component" value="Chromosome"/>
</dbReference>
<gene>
    <name evidence="3" type="ORF">K5I29_00665</name>
</gene>
<dbReference type="Pfam" id="PF00583">
    <property type="entry name" value="Acetyltransf_1"/>
    <property type="match status" value="1"/>
</dbReference>
<keyword evidence="1" id="KW-0808">Transferase</keyword>
<dbReference type="InterPro" id="IPR000182">
    <property type="entry name" value="GNAT_dom"/>
</dbReference>
<dbReference type="Gene3D" id="3.40.630.30">
    <property type="match status" value="1"/>
</dbReference>
<dbReference type="CDD" id="cd04301">
    <property type="entry name" value="NAT_SF"/>
    <property type="match status" value="1"/>
</dbReference>
<dbReference type="EMBL" id="CP081495">
    <property type="protein sequence ID" value="UYW01496.1"/>
    <property type="molecule type" value="Genomic_DNA"/>
</dbReference>
<dbReference type="PANTHER" id="PTHR13947">
    <property type="entry name" value="GNAT FAMILY N-ACETYLTRANSFERASE"/>
    <property type="match status" value="1"/>
</dbReference>
<keyword evidence="4" id="KW-1185">Reference proteome</keyword>
<dbReference type="InterPro" id="IPR016181">
    <property type="entry name" value="Acyl_CoA_acyltransferase"/>
</dbReference>
<evidence type="ECO:0000259" key="2">
    <source>
        <dbReference type="PROSITE" id="PS51186"/>
    </source>
</evidence>
<evidence type="ECO:0000313" key="4">
    <source>
        <dbReference type="Proteomes" id="UP001163328"/>
    </source>
</evidence>
<accession>A0ABY6LYY4</accession>
<reference evidence="3" key="1">
    <citation type="submission" date="2021-08" db="EMBL/GenBank/DDBJ databases">
        <title>Flavobacterium sp. strain CC-SYL302.</title>
        <authorList>
            <person name="Lin S.-Y."/>
            <person name="Lee T.-H."/>
            <person name="Young C.-C."/>
        </authorList>
    </citation>
    <scope>NUCLEOTIDE SEQUENCE</scope>
    <source>
        <strain evidence="3">CC-SYL302</strain>
    </source>
</reference>
<dbReference type="SUPFAM" id="SSF55729">
    <property type="entry name" value="Acyl-CoA N-acyltransferases (Nat)"/>
    <property type="match status" value="1"/>
</dbReference>
<name>A0ABY6LYY4_9FLAO</name>
<dbReference type="PROSITE" id="PS51186">
    <property type="entry name" value="GNAT"/>
    <property type="match status" value="1"/>
</dbReference>
<dbReference type="PANTHER" id="PTHR13947:SF37">
    <property type="entry name" value="LD18367P"/>
    <property type="match status" value="1"/>
</dbReference>